<organism evidence="1 2">
    <name type="scientific">Leptospira sarikeiensis</name>
    <dbReference type="NCBI Taxonomy" id="2484943"/>
    <lineage>
        <taxon>Bacteria</taxon>
        <taxon>Pseudomonadati</taxon>
        <taxon>Spirochaetota</taxon>
        <taxon>Spirochaetia</taxon>
        <taxon>Leptospirales</taxon>
        <taxon>Leptospiraceae</taxon>
        <taxon>Leptospira</taxon>
    </lineage>
</organism>
<accession>A0A4R9K0Y7</accession>
<reference evidence="1" key="1">
    <citation type="journal article" date="2019" name="PLoS Negl. Trop. Dis.">
        <title>Revisiting the worldwide diversity of Leptospira species in the environment.</title>
        <authorList>
            <person name="Vincent A.T."/>
            <person name="Schiettekatte O."/>
            <person name="Bourhy P."/>
            <person name="Veyrier F.J."/>
            <person name="Picardeau M."/>
        </authorList>
    </citation>
    <scope>NUCLEOTIDE SEQUENCE [LARGE SCALE GENOMIC DNA]</scope>
    <source>
        <strain evidence="1">201702455</strain>
    </source>
</reference>
<protein>
    <submittedName>
        <fullName evidence="1">Cytidylyltransferase</fullName>
    </submittedName>
</protein>
<dbReference type="GO" id="GO:0000309">
    <property type="term" value="F:nicotinamide-nucleotide adenylyltransferase activity"/>
    <property type="evidence" value="ECO:0007669"/>
    <property type="project" value="TreeGrafter"/>
</dbReference>
<evidence type="ECO:0000313" key="2">
    <source>
        <dbReference type="Proteomes" id="UP000297762"/>
    </source>
</evidence>
<dbReference type="GO" id="GO:0004515">
    <property type="term" value="F:nicotinate-nucleotide adenylyltransferase activity"/>
    <property type="evidence" value="ECO:0007669"/>
    <property type="project" value="TreeGrafter"/>
</dbReference>
<keyword evidence="1" id="KW-0548">Nucleotidyltransferase</keyword>
<keyword evidence="1" id="KW-0808">Transferase</keyword>
<dbReference type="Gene3D" id="3.40.50.620">
    <property type="entry name" value="HUPs"/>
    <property type="match status" value="1"/>
</dbReference>
<sequence>MNDSQIWKIKRDHYFGKLYQEEGLEAVLKAGFFEDLNAEDIDVEATISILCTPYSFLAKPKTDNHCVLLLTGALCPIHDGHLEMMIIAKESLESEGYEVLGGYISPDHDDYVGPKTNSFLNIYERNRIVTEKIEDYPWIGLDPWNGVFNQTSVNFTEVVYRLKKYLERNAKLNTKIFFLCGGDNFRFADAFKYSEDGCVVITRNGYEINVKNQESVYLAQGKSSNSSSEIRKSYKKKDFYDKILKVREDGYPIPKFLSIFFNVIEIIPLEKQKQKLKSMSTDHMISLDPMIPLKYNLSVSRIFDIHGHRKLGYKMEKISQNSKLQDLLGRNDILLYDDDICTGKTMREAKSYLKSELDISIDSFFSFNISSVNYDLLDPRDLFAFSTEDNCGLLVNFGDFQQRVPYTFPYVDPSIRSSVKDPFQFSIAVWKENQKFFASKPDLRLSNFPFYQKLYLKIGFQLETPIQEIFQWHINLLDKILK</sequence>
<dbReference type="Proteomes" id="UP000297762">
    <property type="component" value="Unassembled WGS sequence"/>
</dbReference>
<dbReference type="InterPro" id="IPR051182">
    <property type="entry name" value="Euk_NMN_adenylyltrnsfrase"/>
</dbReference>
<evidence type="ECO:0000313" key="1">
    <source>
        <dbReference type="EMBL" id="TGL57699.1"/>
    </source>
</evidence>
<dbReference type="RefSeq" id="WP_135651597.1">
    <property type="nucleotide sequence ID" value="NZ_RQGF01000043.1"/>
</dbReference>
<dbReference type="SUPFAM" id="SSF52374">
    <property type="entry name" value="Nucleotidylyl transferase"/>
    <property type="match status" value="1"/>
</dbReference>
<dbReference type="AlphaFoldDB" id="A0A4R9K0Y7"/>
<dbReference type="EMBL" id="RQGF01000043">
    <property type="protein sequence ID" value="TGL57699.1"/>
    <property type="molecule type" value="Genomic_DNA"/>
</dbReference>
<name>A0A4R9K0Y7_9LEPT</name>
<proteinExistence type="predicted"/>
<comment type="caution">
    <text evidence="1">The sequence shown here is derived from an EMBL/GenBank/DDBJ whole genome shotgun (WGS) entry which is preliminary data.</text>
</comment>
<gene>
    <name evidence="1" type="ORF">EHQ64_20120</name>
</gene>
<dbReference type="OrthoDB" id="314921at2"/>
<dbReference type="PANTHER" id="PTHR12039">
    <property type="entry name" value="NICOTINAMIDE MONONUCLEOTIDE ADENYLYLTRANSFERASE"/>
    <property type="match status" value="1"/>
</dbReference>
<dbReference type="InterPro" id="IPR014729">
    <property type="entry name" value="Rossmann-like_a/b/a_fold"/>
</dbReference>
<keyword evidence="2" id="KW-1185">Reference proteome</keyword>
<dbReference type="PANTHER" id="PTHR12039:SF0">
    <property type="entry name" value="NICOTINAMIDE-NUCLEOTIDE ADENYLYLTRANSFERASE"/>
    <property type="match status" value="1"/>
</dbReference>
<dbReference type="GO" id="GO:0009435">
    <property type="term" value="P:NAD+ biosynthetic process"/>
    <property type="evidence" value="ECO:0007669"/>
    <property type="project" value="TreeGrafter"/>
</dbReference>